<keyword evidence="1" id="KW-0560">Oxidoreductase</keyword>
<dbReference type="Pfam" id="PF01266">
    <property type="entry name" value="DAO"/>
    <property type="match status" value="1"/>
</dbReference>
<gene>
    <name evidence="3" type="ORF">METESE_13550</name>
</gene>
<organism evidence="3 4">
    <name type="scientific">Mesoterricola sediminis</name>
    <dbReference type="NCBI Taxonomy" id="2927980"/>
    <lineage>
        <taxon>Bacteria</taxon>
        <taxon>Pseudomonadati</taxon>
        <taxon>Acidobacteriota</taxon>
        <taxon>Holophagae</taxon>
        <taxon>Holophagales</taxon>
        <taxon>Holophagaceae</taxon>
        <taxon>Mesoterricola</taxon>
    </lineage>
</organism>
<reference evidence="3" key="1">
    <citation type="journal article" date="2023" name="Int. J. Syst. Evol. Microbiol.">
        <title>Mesoterricola silvestris gen. nov., sp. nov., Mesoterricola sediminis sp. nov., Geothrix oryzae sp. nov., Geothrix edaphica sp. nov., Geothrix rubra sp. nov., and Geothrix limicola sp. nov., six novel members of Acidobacteriota isolated from soils.</title>
        <authorList>
            <person name="Itoh H."/>
            <person name="Sugisawa Y."/>
            <person name="Mise K."/>
            <person name="Xu Z."/>
            <person name="Kuniyasu M."/>
            <person name="Ushijima N."/>
            <person name="Kawano K."/>
            <person name="Kobayashi E."/>
            <person name="Shiratori Y."/>
            <person name="Masuda Y."/>
            <person name="Senoo K."/>
        </authorList>
    </citation>
    <scope>NUCLEOTIDE SEQUENCE</scope>
    <source>
        <strain evidence="3">W786</strain>
    </source>
</reference>
<evidence type="ECO:0000313" key="4">
    <source>
        <dbReference type="Proteomes" id="UP001228113"/>
    </source>
</evidence>
<evidence type="ECO:0000313" key="3">
    <source>
        <dbReference type="EMBL" id="BDU76397.1"/>
    </source>
</evidence>
<dbReference type="Gene3D" id="3.50.50.60">
    <property type="entry name" value="FAD/NAD(P)-binding domain"/>
    <property type="match status" value="1"/>
</dbReference>
<dbReference type="RefSeq" id="WP_243335698.1">
    <property type="nucleotide sequence ID" value="NZ_AP027081.1"/>
</dbReference>
<dbReference type="AlphaFoldDB" id="A0AA48GYJ2"/>
<protein>
    <submittedName>
        <fullName evidence="3">FAD-dependent oxidoreductase</fullName>
    </submittedName>
</protein>
<dbReference type="GO" id="GO:0016491">
    <property type="term" value="F:oxidoreductase activity"/>
    <property type="evidence" value="ECO:0007669"/>
    <property type="project" value="UniProtKB-KW"/>
</dbReference>
<accession>A0AA48GYJ2</accession>
<dbReference type="KEGG" id="msea:METESE_13550"/>
<dbReference type="EMBL" id="AP027081">
    <property type="protein sequence ID" value="BDU76397.1"/>
    <property type="molecule type" value="Genomic_DNA"/>
</dbReference>
<dbReference type="SUPFAM" id="SSF51905">
    <property type="entry name" value="FAD/NAD(P)-binding domain"/>
    <property type="match status" value="1"/>
</dbReference>
<dbReference type="PANTHER" id="PTHR13847:SF287">
    <property type="entry name" value="FAD-DEPENDENT OXIDOREDUCTASE DOMAIN-CONTAINING PROTEIN 1"/>
    <property type="match status" value="1"/>
</dbReference>
<dbReference type="InterPro" id="IPR036188">
    <property type="entry name" value="FAD/NAD-bd_sf"/>
</dbReference>
<proteinExistence type="predicted"/>
<sequence>MRRFDLVVVGAGIGGGSLVYNLLKQGFTGSILVVDRGEAVATGASAYSAGGFRNLWTTPINQQLCTKGIEVLKSFQEDMGVSIGFRQCGYLFTYYKDSWARIPAAAEIWKANGVNFDLITPAQVEAIIPGLRASVEAVDPDVRDFLGMEDIAGGVLGRDCGSFDPSQAAAGYFERALADFKARPVLELKTEALAVTFDAAGRATGLRLKGPSGAEETVEAGIVALCSGPHTNNLLRASGCPDTDLMPIISQKRMMFVTDFPDQDPRWEDIPLTIIDQGIYFKNESGNFLIGKAKPDTPDSLETTFEPDYYVEEINLVMQERMPPTATCKLKSGWAYLYDTTGPDHNAILGWHAEHPGLLLQVGYSGHGAMESPAVGISLAELVLTGKYASIDLTPLRWSRFREGDLVKETIVI</sequence>
<keyword evidence="4" id="KW-1185">Reference proteome</keyword>
<dbReference type="Gene3D" id="3.30.9.10">
    <property type="entry name" value="D-Amino Acid Oxidase, subunit A, domain 2"/>
    <property type="match status" value="1"/>
</dbReference>
<feature type="domain" description="FAD dependent oxidoreductase" evidence="2">
    <location>
        <begin position="5"/>
        <end position="382"/>
    </location>
</feature>
<dbReference type="PANTHER" id="PTHR13847">
    <property type="entry name" value="SARCOSINE DEHYDROGENASE-RELATED"/>
    <property type="match status" value="1"/>
</dbReference>
<evidence type="ECO:0000256" key="1">
    <source>
        <dbReference type="ARBA" id="ARBA00023002"/>
    </source>
</evidence>
<dbReference type="GO" id="GO:0005737">
    <property type="term" value="C:cytoplasm"/>
    <property type="evidence" value="ECO:0007669"/>
    <property type="project" value="TreeGrafter"/>
</dbReference>
<dbReference type="InterPro" id="IPR006076">
    <property type="entry name" value="FAD-dep_OxRdtase"/>
</dbReference>
<dbReference type="Proteomes" id="UP001228113">
    <property type="component" value="Chromosome"/>
</dbReference>
<evidence type="ECO:0000259" key="2">
    <source>
        <dbReference type="Pfam" id="PF01266"/>
    </source>
</evidence>
<name>A0AA48GYJ2_9BACT</name>